<feature type="compositionally biased region" description="Basic residues" evidence="1">
    <location>
        <begin position="1"/>
        <end position="14"/>
    </location>
</feature>
<feature type="compositionally biased region" description="Pro residues" evidence="1">
    <location>
        <begin position="157"/>
        <end position="167"/>
    </location>
</feature>
<dbReference type="AlphaFoldDB" id="A0A7G2C2B1"/>
<organism evidence="2 3">
    <name type="scientific">Angomonas deanei</name>
    <dbReference type="NCBI Taxonomy" id="59799"/>
    <lineage>
        <taxon>Eukaryota</taxon>
        <taxon>Discoba</taxon>
        <taxon>Euglenozoa</taxon>
        <taxon>Kinetoplastea</taxon>
        <taxon>Metakinetoplastina</taxon>
        <taxon>Trypanosomatida</taxon>
        <taxon>Trypanosomatidae</taxon>
        <taxon>Strigomonadinae</taxon>
        <taxon>Angomonas</taxon>
    </lineage>
</organism>
<feature type="region of interest" description="Disordered" evidence="1">
    <location>
        <begin position="151"/>
        <end position="175"/>
    </location>
</feature>
<feature type="compositionally biased region" description="Low complexity" evidence="1">
    <location>
        <begin position="38"/>
        <end position="47"/>
    </location>
</feature>
<protein>
    <submittedName>
        <fullName evidence="2">Uncharacterized protein</fullName>
    </submittedName>
</protein>
<reference evidence="2 3" key="1">
    <citation type="submission" date="2020-08" db="EMBL/GenBank/DDBJ databases">
        <authorList>
            <person name="Newling K."/>
            <person name="Davey J."/>
            <person name="Forrester S."/>
        </authorList>
    </citation>
    <scope>NUCLEOTIDE SEQUENCE [LARGE SCALE GENOMIC DNA]</scope>
    <source>
        <strain evidence="3">Crithidia deanei Carvalho (ATCC PRA-265)</strain>
    </source>
</reference>
<evidence type="ECO:0000313" key="2">
    <source>
        <dbReference type="EMBL" id="CAD2212873.1"/>
    </source>
</evidence>
<gene>
    <name evidence="2" type="ORF">ADEAN_000028500</name>
</gene>
<name>A0A7G2C2B1_9TRYP</name>
<evidence type="ECO:0000256" key="1">
    <source>
        <dbReference type="SAM" id="MobiDB-lite"/>
    </source>
</evidence>
<feature type="region of interest" description="Disordered" evidence="1">
    <location>
        <begin position="330"/>
        <end position="350"/>
    </location>
</feature>
<feature type="region of interest" description="Disordered" evidence="1">
    <location>
        <begin position="1"/>
        <end position="130"/>
    </location>
</feature>
<accession>A0A7G2C2B1</accession>
<proteinExistence type="predicted"/>
<keyword evidence="3" id="KW-1185">Reference proteome</keyword>
<dbReference type="EMBL" id="LR877145">
    <property type="protein sequence ID" value="CAD2212873.1"/>
    <property type="molecule type" value="Genomic_DNA"/>
</dbReference>
<sequence>MVRLKKRGPVHKRGRETASTEREEENSAPTKEQKEESQGQAASESSSLTPASLPPDGDTVASPSSPTGVLDPYAFSAPRTVDGAAPPTGLHEVVDASVLRSNTETLKRGPKQATPTKPIEKKPKKPAKSISPLEKVLVKARFAAAEKIVIKSDPAPETTPAPAPSPSPAAAEGETTAPVQFGDHPVAQFVAVAAKTPRDGMTELCQQLEKHYSGDIYALVEHVVQYLQRQEVLKLDYMSLWNRMEFLLTMEKVSVLLPKALSAALVEGVASMETERLTTLALSLRFVVVLQANQKAMYRVPPSTWPAVTVYDATVNVLRLLCVGRSASRGEGHLPHSCGGSPWSRTSAGL</sequence>
<evidence type="ECO:0000313" key="3">
    <source>
        <dbReference type="Proteomes" id="UP000515908"/>
    </source>
</evidence>
<dbReference type="Proteomes" id="UP000515908">
    <property type="component" value="Chromosome 01"/>
</dbReference>
<dbReference type="VEuPathDB" id="TriTrypDB:ADEAN_000028500"/>